<comment type="caution">
    <text evidence="1">The sequence shown here is derived from an EMBL/GenBank/DDBJ whole genome shotgun (WGS) entry which is preliminary data.</text>
</comment>
<dbReference type="EMBL" id="CAJNJA010062874">
    <property type="protein sequence ID" value="CAE7877689.1"/>
    <property type="molecule type" value="Genomic_DNA"/>
</dbReference>
<dbReference type="Proteomes" id="UP000601435">
    <property type="component" value="Unassembled WGS sequence"/>
</dbReference>
<protein>
    <submittedName>
        <fullName evidence="1">Parg protein</fullName>
    </submittedName>
</protein>
<evidence type="ECO:0000313" key="2">
    <source>
        <dbReference type="Proteomes" id="UP000601435"/>
    </source>
</evidence>
<feature type="non-terminal residue" evidence="1">
    <location>
        <position position="325"/>
    </location>
</feature>
<dbReference type="AlphaFoldDB" id="A0A813ATD7"/>
<dbReference type="OrthoDB" id="10540216at2759"/>
<organism evidence="1 2">
    <name type="scientific">Symbiodinium necroappetens</name>
    <dbReference type="NCBI Taxonomy" id="1628268"/>
    <lineage>
        <taxon>Eukaryota</taxon>
        <taxon>Sar</taxon>
        <taxon>Alveolata</taxon>
        <taxon>Dinophyceae</taxon>
        <taxon>Suessiales</taxon>
        <taxon>Symbiodiniaceae</taxon>
        <taxon>Symbiodinium</taxon>
    </lineage>
</organism>
<gene>
    <name evidence="1" type="primary">Parg</name>
    <name evidence="1" type="ORF">SNEC2469_LOCUS28678</name>
</gene>
<sequence>DASPAFSEEDRHRDSLFQCVTLIFGARVSSFHCARAAGLLLRLLKCFVNVRHSGLIYVQDFLSIFNRLSAPLWASVIVALLLCIKVSMRTRTYGSGSVMVLTRAWCSLGPSELPLCRLALVLCEWSYPNSDTFGFPLVGLLQTIRFLSRGALLLMLHQLLGTGPEHGYSVRIDHVPGISSEVFQVDRTACRCVIVLGAVPLAGQVCGSMLLGPTAHEQEPVPTVAANYEDRKRSFQDTDTLCRGQGLQFVPLVAEATGGGWGPTAVKTWRELGGLYAARLGLTASEGTEQLLQSLSVTLQRENARAVLRRLPEAGEEGRGPLLEP</sequence>
<accession>A0A813ATD7</accession>
<proteinExistence type="predicted"/>
<reference evidence="1" key="1">
    <citation type="submission" date="2021-02" db="EMBL/GenBank/DDBJ databases">
        <authorList>
            <person name="Dougan E. K."/>
            <person name="Rhodes N."/>
            <person name="Thang M."/>
            <person name="Chan C."/>
        </authorList>
    </citation>
    <scope>NUCLEOTIDE SEQUENCE</scope>
</reference>
<name>A0A813ATD7_9DINO</name>
<evidence type="ECO:0000313" key="1">
    <source>
        <dbReference type="EMBL" id="CAE7877689.1"/>
    </source>
</evidence>
<keyword evidence="2" id="KW-1185">Reference proteome</keyword>